<feature type="compositionally biased region" description="Basic and acidic residues" evidence="1">
    <location>
        <begin position="45"/>
        <end position="75"/>
    </location>
</feature>
<feature type="compositionally biased region" description="Low complexity" evidence="1">
    <location>
        <begin position="133"/>
        <end position="155"/>
    </location>
</feature>
<dbReference type="Proteomes" id="UP000289738">
    <property type="component" value="Chromosome B03"/>
</dbReference>
<dbReference type="AlphaFoldDB" id="A0A444ZZQ6"/>
<gene>
    <name evidence="2" type="ORF">Ahy_B03g064504</name>
</gene>
<name>A0A444ZZQ6_ARAHY</name>
<comment type="caution">
    <text evidence="2">The sequence shown here is derived from an EMBL/GenBank/DDBJ whole genome shotgun (WGS) entry which is preliminary data.</text>
</comment>
<sequence length="182" mass="20479">MNLKLHGEEGELKPEGQQREKIEISEQKEVVDGCLGYVEHIKESRIEEPSSKKLEGDVEEKSNAAEVNRESKEIDQEVGSITSDFLPMLINPLDDLVEPFPSGLESKGIELPPLPDSPASDEQDQEEEHSEEATQQETPLETQTTTEVQQPPEVQFHPWVNRCYCPSQEVAKKAQQEGLSEE</sequence>
<feature type="compositionally biased region" description="Acidic residues" evidence="1">
    <location>
        <begin position="119"/>
        <end position="130"/>
    </location>
</feature>
<evidence type="ECO:0000313" key="3">
    <source>
        <dbReference type="Proteomes" id="UP000289738"/>
    </source>
</evidence>
<organism evidence="2 3">
    <name type="scientific">Arachis hypogaea</name>
    <name type="common">Peanut</name>
    <dbReference type="NCBI Taxonomy" id="3818"/>
    <lineage>
        <taxon>Eukaryota</taxon>
        <taxon>Viridiplantae</taxon>
        <taxon>Streptophyta</taxon>
        <taxon>Embryophyta</taxon>
        <taxon>Tracheophyta</taxon>
        <taxon>Spermatophyta</taxon>
        <taxon>Magnoliopsida</taxon>
        <taxon>eudicotyledons</taxon>
        <taxon>Gunneridae</taxon>
        <taxon>Pentapetalae</taxon>
        <taxon>rosids</taxon>
        <taxon>fabids</taxon>
        <taxon>Fabales</taxon>
        <taxon>Fabaceae</taxon>
        <taxon>Papilionoideae</taxon>
        <taxon>50 kb inversion clade</taxon>
        <taxon>dalbergioids sensu lato</taxon>
        <taxon>Dalbergieae</taxon>
        <taxon>Pterocarpus clade</taxon>
        <taxon>Arachis</taxon>
    </lineage>
</organism>
<dbReference type="EMBL" id="SDMP01000013">
    <property type="protein sequence ID" value="RYR19642.1"/>
    <property type="molecule type" value="Genomic_DNA"/>
</dbReference>
<accession>A0A444ZZQ6</accession>
<keyword evidence="3" id="KW-1185">Reference proteome</keyword>
<evidence type="ECO:0000313" key="2">
    <source>
        <dbReference type="EMBL" id="RYR19642.1"/>
    </source>
</evidence>
<feature type="region of interest" description="Disordered" evidence="1">
    <location>
        <begin position="45"/>
        <end position="80"/>
    </location>
</feature>
<feature type="region of interest" description="Disordered" evidence="1">
    <location>
        <begin position="1"/>
        <end position="23"/>
    </location>
</feature>
<reference evidence="2 3" key="1">
    <citation type="submission" date="2019-01" db="EMBL/GenBank/DDBJ databases">
        <title>Sequencing of cultivated peanut Arachis hypogaea provides insights into genome evolution and oil improvement.</title>
        <authorList>
            <person name="Chen X."/>
        </authorList>
    </citation>
    <scope>NUCLEOTIDE SEQUENCE [LARGE SCALE GENOMIC DNA]</scope>
    <source>
        <strain evidence="3">cv. Fuhuasheng</strain>
        <tissue evidence="2">Leaves</tissue>
    </source>
</reference>
<protein>
    <submittedName>
        <fullName evidence="2">Uncharacterized protein</fullName>
    </submittedName>
</protein>
<proteinExistence type="predicted"/>
<evidence type="ECO:0000256" key="1">
    <source>
        <dbReference type="SAM" id="MobiDB-lite"/>
    </source>
</evidence>
<feature type="region of interest" description="Disordered" evidence="1">
    <location>
        <begin position="93"/>
        <end position="156"/>
    </location>
</feature>